<feature type="region of interest" description="Disordered" evidence="1">
    <location>
        <begin position="1"/>
        <end position="22"/>
    </location>
</feature>
<evidence type="ECO:0000313" key="3">
    <source>
        <dbReference type="Proteomes" id="UP001162131"/>
    </source>
</evidence>
<proteinExistence type="predicted"/>
<accession>A0AAU9ITH1</accession>
<protein>
    <submittedName>
        <fullName evidence="2">Uncharacterized protein</fullName>
    </submittedName>
</protein>
<evidence type="ECO:0000256" key="1">
    <source>
        <dbReference type="SAM" id="MobiDB-lite"/>
    </source>
</evidence>
<sequence>MSYDSESNEEDKSNQIGLNFPEQNSVDLDSETFFIQESLVHHHIATYQIPPQWDPRDFENIDLEGICVDEASSYFEYSNKSSVSNSQSQEENAYEGQILGAVDLTPTAMVPEKKRRRLGPDSLVLGQFKRKRQGERPKKEYVRLRVLRGHKRANREIIQGQIPKKGLHAFVSRNGMCLDIWNVLRAICLRNISTISESCKTENGPKTDGRAKRANVSSSDANSCNNKFCIFYFSIEGILESYFWYIELIFAEANPSLLCNRFKMLCCAPDGKHSELCVKKWQSLHYYLNKYMIRDLKEVTPWFPPEYWQEDTIIEDLIKKESERNRPKAENEEILNDYTR</sequence>
<evidence type="ECO:0000313" key="2">
    <source>
        <dbReference type="EMBL" id="CAG9315040.1"/>
    </source>
</evidence>
<comment type="caution">
    <text evidence="2">The sequence shown here is derived from an EMBL/GenBank/DDBJ whole genome shotgun (WGS) entry which is preliminary data.</text>
</comment>
<name>A0AAU9ITH1_9CILI</name>
<dbReference type="EMBL" id="CAJZBQ010000013">
    <property type="protein sequence ID" value="CAG9315040.1"/>
    <property type="molecule type" value="Genomic_DNA"/>
</dbReference>
<keyword evidence="3" id="KW-1185">Reference proteome</keyword>
<dbReference type="Proteomes" id="UP001162131">
    <property type="component" value="Unassembled WGS sequence"/>
</dbReference>
<reference evidence="2" key="1">
    <citation type="submission" date="2021-09" db="EMBL/GenBank/DDBJ databases">
        <authorList>
            <consortium name="AG Swart"/>
            <person name="Singh M."/>
            <person name="Singh A."/>
            <person name="Seah K."/>
            <person name="Emmerich C."/>
        </authorList>
    </citation>
    <scope>NUCLEOTIDE SEQUENCE</scope>
    <source>
        <strain evidence="2">ATCC30299</strain>
    </source>
</reference>
<dbReference type="AlphaFoldDB" id="A0AAU9ITH1"/>
<gene>
    <name evidence="2" type="ORF">BSTOLATCC_MIC12818</name>
</gene>
<organism evidence="2 3">
    <name type="scientific">Blepharisma stoltei</name>
    <dbReference type="NCBI Taxonomy" id="1481888"/>
    <lineage>
        <taxon>Eukaryota</taxon>
        <taxon>Sar</taxon>
        <taxon>Alveolata</taxon>
        <taxon>Ciliophora</taxon>
        <taxon>Postciliodesmatophora</taxon>
        <taxon>Heterotrichea</taxon>
        <taxon>Heterotrichida</taxon>
        <taxon>Blepharismidae</taxon>
        <taxon>Blepharisma</taxon>
    </lineage>
</organism>